<accession>A0A923LNB1</accession>
<keyword evidence="2" id="KW-0812">Transmembrane</keyword>
<dbReference type="AlphaFoldDB" id="A0A923LNB1"/>
<protein>
    <submittedName>
        <fullName evidence="3">Uncharacterized protein</fullName>
    </submittedName>
</protein>
<proteinExistence type="predicted"/>
<keyword evidence="4" id="KW-1185">Reference proteome</keyword>
<gene>
    <name evidence="3" type="ORF">H8S17_06985</name>
</gene>
<evidence type="ECO:0000256" key="1">
    <source>
        <dbReference type="SAM" id="MobiDB-lite"/>
    </source>
</evidence>
<dbReference type="Proteomes" id="UP000606720">
    <property type="component" value="Unassembled WGS sequence"/>
</dbReference>
<dbReference type="EMBL" id="JACOPH010000004">
    <property type="protein sequence ID" value="MBC5713957.1"/>
    <property type="molecule type" value="Genomic_DNA"/>
</dbReference>
<dbReference type="RefSeq" id="WP_186866737.1">
    <property type="nucleotide sequence ID" value="NZ_JACOPH010000004.1"/>
</dbReference>
<comment type="caution">
    <text evidence="3">The sequence shown here is derived from an EMBL/GenBank/DDBJ whole genome shotgun (WGS) entry which is preliminary data.</text>
</comment>
<organism evidence="3 4">
    <name type="scientific">Roseburia zhanii</name>
    <dbReference type="NCBI Taxonomy" id="2763064"/>
    <lineage>
        <taxon>Bacteria</taxon>
        <taxon>Bacillati</taxon>
        <taxon>Bacillota</taxon>
        <taxon>Clostridia</taxon>
        <taxon>Lachnospirales</taxon>
        <taxon>Lachnospiraceae</taxon>
        <taxon>Roseburia</taxon>
    </lineage>
</organism>
<feature type="transmembrane region" description="Helical" evidence="2">
    <location>
        <begin position="21"/>
        <end position="39"/>
    </location>
</feature>
<keyword evidence="2" id="KW-0472">Membrane</keyword>
<name>A0A923LNB1_9FIRM</name>
<feature type="region of interest" description="Disordered" evidence="1">
    <location>
        <begin position="273"/>
        <end position="318"/>
    </location>
</feature>
<keyword evidence="2" id="KW-1133">Transmembrane helix</keyword>
<feature type="transmembrane region" description="Helical" evidence="2">
    <location>
        <begin position="45"/>
        <end position="63"/>
    </location>
</feature>
<reference evidence="3" key="1">
    <citation type="submission" date="2020-08" db="EMBL/GenBank/DDBJ databases">
        <title>Genome public.</title>
        <authorList>
            <person name="Liu C."/>
            <person name="Sun Q."/>
        </authorList>
    </citation>
    <scope>NUCLEOTIDE SEQUENCE</scope>
    <source>
        <strain evidence="3">BX1005</strain>
    </source>
</reference>
<evidence type="ECO:0000256" key="2">
    <source>
        <dbReference type="SAM" id="Phobius"/>
    </source>
</evidence>
<sequence>MNEEMKTVQKDQPKHSKGKMSVLLIILTALVTAELYLMINLAGNYLLIGGVALVMLCLVYLVINTAFKMKDEQEELHKKEYESLYKAQKVSYILMKQNFMDLLDLSEKILKSTESDLQIDELLRAQKGVAKVTIQRNKENALAIMNCNDKLLERMTAMEEILQGAVKEPDTSSQEAVIAGLKEELLAKQKEMMTSVDKLGESLKAEFLENISSMTSRIEKDIAGIQVAAPGVSAAEKPAEMSAEELERVLLESSRLMAEAEEPVMPQAEPVADQAVVSEPTVEKPVEEPIVEESSAGEPAAQEADESVNEEPVSSEPVHEPMIDEAVIGESVMEEPVISEPVQEPVVDESIMQETVASDPVVQEPVIDEIVSEEPVISEPVQEPVMEEPVIEESSVSTSADETPEAVIISEDTNLPEEVVEEEVVPESAPDPNHIMTPDEIAALLGETESVIEEEPVKEEKAPMPDLSNPNHVMTPEEIAALLANM</sequence>
<evidence type="ECO:0000313" key="4">
    <source>
        <dbReference type="Proteomes" id="UP000606720"/>
    </source>
</evidence>
<evidence type="ECO:0000313" key="3">
    <source>
        <dbReference type="EMBL" id="MBC5713957.1"/>
    </source>
</evidence>